<protein>
    <submittedName>
        <fullName evidence="1">Uncharacterized protein</fullName>
    </submittedName>
</protein>
<accession>A0A183PZT1</accession>
<dbReference type="Proteomes" id="UP000269396">
    <property type="component" value="Unassembled WGS sequence"/>
</dbReference>
<evidence type="ECO:0000313" key="2">
    <source>
        <dbReference type="Proteomes" id="UP000269396"/>
    </source>
</evidence>
<feature type="non-terminal residue" evidence="1">
    <location>
        <position position="89"/>
    </location>
</feature>
<evidence type="ECO:0000313" key="1">
    <source>
        <dbReference type="EMBL" id="VDP80956.1"/>
    </source>
</evidence>
<proteinExistence type="predicted"/>
<name>A0A183PZT1_9TREM</name>
<dbReference type="EMBL" id="UZAL01043155">
    <property type="protein sequence ID" value="VDP80956.1"/>
    <property type="molecule type" value="Genomic_DNA"/>
</dbReference>
<gene>
    <name evidence="1" type="ORF">SMTD_LOCUS19867</name>
</gene>
<keyword evidence="2" id="KW-1185">Reference proteome</keyword>
<sequence length="89" mass="9834">MGRKFLELNRPVTLNAPDIEAAHTDFIAATLPTIGEIRMAVRQIRSGKAAGPDSIPSETLMLDIEMLQTRPSFYSERFGRKDNCPGTAE</sequence>
<organism evidence="1 2">
    <name type="scientific">Schistosoma mattheei</name>
    <dbReference type="NCBI Taxonomy" id="31246"/>
    <lineage>
        <taxon>Eukaryota</taxon>
        <taxon>Metazoa</taxon>
        <taxon>Spiralia</taxon>
        <taxon>Lophotrochozoa</taxon>
        <taxon>Platyhelminthes</taxon>
        <taxon>Trematoda</taxon>
        <taxon>Digenea</taxon>
        <taxon>Strigeidida</taxon>
        <taxon>Schistosomatoidea</taxon>
        <taxon>Schistosomatidae</taxon>
        <taxon>Schistosoma</taxon>
    </lineage>
</organism>
<reference evidence="1 2" key="1">
    <citation type="submission" date="2018-11" db="EMBL/GenBank/DDBJ databases">
        <authorList>
            <consortium name="Pathogen Informatics"/>
        </authorList>
    </citation>
    <scope>NUCLEOTIDE SEQUENCE [LARGE SCALE GENOMIC DNA]</scope>
    <source>
        <strain>Denwood</strain>
        <strain evidence="2">Zambia</strain>
    </source>
</reference>
<dbReference type="AlphaFoldDB" id="A0A183PZT1"/>